<proteinExistence type="predicted"/>
<organism evidence="1 2">
    <name type="scientific">Orbilia oligospora</name>
    <name type="common">Nematode-trapping fungus</name>
    <name type="synonym">Arthrobotrys oligospora</name>
    <dbReference type="NCBI Taxonomy" id="2813651"/>
    <lineage>
        <taxon>Eukaryota</taxon>
        <taxon>Fungi</taxon>
        <taxon>Dikarya</taxon>
        <taxon>Ascomycota</taxon>
        <taxon>Pezizomycotina</taxon>
        <taxon>Orbiliomycetes</taxon>
        <taxon>Orbiliales</taxon>
        <taxon>Orbiliaceae</taxon>
        <taxon>Orbilia</taxon>
    </lineage>
</organism>
<accession>A0A7C8J7C3</accession>
<sequence length="112" mass="12571">MSHAPVVTNNQADVLVRCPVRRSRQEGRPEGMNCRKIWTGETSINQSINRASKQKKRGPRDTLSPFTAVEEKVVVDEWKDVSAKSTSWFLSAPQGEGQFINPEANGNKIFWG</sequence>
<name>A0A7C8J7C3_ORBOL</name>
<reference evidence="1 2" key="1">
    <citation type="submission" date="2019-06" db="EMBL/GenBank/DDBJ databases">
        <authorList>
            <person name="Palmer J.M."/>
        </authorList>
    </citation>
    <scope>NUCLEOTIDE SEQUENCE [LARGE SCALE GENOMIC DNA]</scope>
    <source>
        <strain evidence="1 2">TWF102</strain>
    </source>
</reference>
<evidence type="ECO:0000313" key="1">
    <source>
        <dbReference type="EMBL" id="KAF3099578.1"/>
    </source>
</evidence>
<evidence type="ECO:0000313" key="2">
    <source>
        <dbReference type="Proteomes" id="UP000475325"/>
    </source>
</evidence>
<protein>
    <submittedName>
        <fullName evidence="1">Uncharacterized protein</fullName>
    </submittedName>
</protein>
<gene>
    <name evidence="1" type="ORF">TWF102_005547</name>
</gene>
<dbReference type="Proteomes" id="UP000475325">
    <property type="component" value="Unassembled WGS sequence"/>
</dbReference>
<comment type="caution">
    <text evidence="1">The sequence shown here is derived from an EMBL/GenBank/DDBJ whole genome shotgun (WGS) entry which is preliminary data.</text>
</comment>
<dbReference type="EMBL" id="WIQW01000028">
    <property type="protein sequence ID" value="KAF3099578.1"/>
    <property type="molecule type" value="Genomic_DNA"/>
</dbReference>
<dbReference type="AlphaFoldDB" id="A0A7C8J7C3"/>